<evidence type="ECO:0000256" key="13">
    <source>
        <dbReference type="SAM" id="MobiDB-lite"/>
    </source>
</evidence>
<name>E8X412_GRATM</name>
<evidence type="ECO:0000313" key="15">
    <source>
        <dbReference type="EMBL" id="ADW70520.1"/>
    </source>
</evidence>
<comment type="subcellular location">
    <subcellularLocation>
        <location evidence="1">Membrane</location>
        <topology evidence="1">Multi-pass membrane protein</topology>
    </subcellularLocation>
</comment>
<keyword evidence="6" id="KW-0631">Potassium channel</keyword>
<dbReference type="KEGG" id="acm:AciX9_3515"/>
<evidence type="ECO:0000256" key="11">
    <source>
        <dbReference type="ARBA" id="ARBA00023303"/>
    </source>
</evidence>
<dbReference type="HOGENOM" id="CLU_1243867_0_0_0"/>
<dbReference type="AlphaFoldDB" id="E8X412"/>
<keyword evidence="11" id="KW-0407">Ion channel</keyword>
<evidence type="ECO:0000256" key="3">
    <source>
        <dbReference type="ARBA" id="ARBA00022448"/>
    </source>
</evidence>
<feature type="transmembrane region" description="Helical" evidence="14">
    <location>
        <begin position="12"/>
        <end position="32"/>
    </location>
</feature>
<keyword evidence="3" id="KW-0813">Transport</keyword>
<protein>
    <recommendedName>
        <fullName evidence="17">Integral membrane protein</fullName>
    </recommendedName>
</protein>
<accession>E8X412</accession>
<dbReference type="eggNOG" id="COG3548">
    <property type="taxonomic scope" value="Bacteria"/>
</dbReference>
<evidence type="ECO:0000256" key="4">
    <source>
        <dbReference type="ARBA" id="ARBA00022538"/>
    </source>
</evidence>
<gene>
    <name evidence="15" type="ordered locus">AciX9_3515</name>
</gene>
<sequence length="222" mass="23939">MPKEQPSPGRLEAFSDGVIAVIITIMVLDFKVPHDPGPAAFARAILPTLAVYFLSFTFTGIYWVNHHHLVHRIRHVNAPMLYGNLFFLFCLSLLPFATSYALEKHFDSFSVAVYAGALLLSGIGFIALSLAIGRHLHRTGGVEDPTDAAIQQAERSKAFLSLAMYALAMPSPTGTPSSPRLRSPSSPSSGSSPASSSRQPTKTARPTAPSDRYGILSSRASR</sequence>
<dbReference type="PANTHER" id="PTHR31462">
    <property type="entry name" value="ENDOSOMAL/LYSOSOMAL POTASSIUM CHANNEL TMEM175"/>
    <property type="match status" value="1"/>
</dbReference>
<keyword evidence="10 14" id="KW-0472">Membrane</keyword>
<feature type="compositionally biased region" description="Low complexity" evidence="13">
    <location>
        <begin position="171"/>
        <end position="201"/>
    </location>
</feature>
<feature type="transmembrane region" description="Helical" evidence="14">
    <location>
        <begin position="44"/>
        <end position="64"/>
    </location>
</feature>
<dbReference type="GO" id="GO:0015252">
    <property type="term" value="F:proton channel activity"/>
    <property type="evidence" value="ECO:0007669"/>
    <property type="project" value="InterPro"/>
</dbReference>
<evidence type="ECO:0000256" key="14">
    <source>
        <dbReference type="SAM" id="Phobius"/>
    </source>
</evidence>
<evidence type="ECO:0000256" key="5">
    <source>
        <dbReference type="ARBA" id="ARBA00022692"/>
    </source>
</evidence>
<dbReference type="Proteomes" id="UP000000343">
    <property type="component" value="Chromosome"/>
</dbReference>
<feature type="transmembrane region" description="Helical" evidence="14">
    <location>
        <begin position="85"/>
        <end position="102"/>
    </location>
</feature>
<organism evidence="16">
    <name type="scientific">Granulicella tundricola (strain ATCC BAA-1859 / DSM 23138 / MP5ACTX9)</name>
    <dbReference type="NCBI Taxonomy" id="1198114"/>
    <lineage>
        <taxon>Bacteria</taxon>
        <taxon>Pseudomonadati</taxon>
        <taxon>Acidobacteriota</taxon>
        <taxon>Terriglobia</taxon>
        <taxon>Terriglobales</taxon>
        <taxon>Acidobacteriaceae</taxon>
        <taxon>Granulicella</taxon>
    </lineage>
</organism>
<keyword evidence="9" id="KW-0406">Ion transport</keyword>
<dbReference type="GO" id="GO:0016020">
    <property type="term" value="C:membrane"/>
    <property type="evidence" value="ECO:0007669"/>
    <property type="project" value="UniProtKB-SubCell"/>
</dbReference>
<reference evidence="16" key="1">
    <citation type="submission" date="2011-01" db="EMBL/GenBank/DDBJ databases">
        <title>Complete sequence of chromosome of Acidobacterium sp. MP5ACTX9.</title>
        <authorList>
            <consortium name="US DOE Joint Genome Institute"/>
            <person name="Lucas S."/>
            <person name="Copeland A."/>
            <person name="Lapidus A."/>
            <person name="Cheng J.-F."/>
            <person name="Goodwin L."/>
            <person name="Pitluck S."/>
            <person name="Teshima H."/>
            <person name="Detter J.C."/>
            <person name="Han C."/>
            <person name="Tapia R."/>
            <person name="Land M."/>
            <person name="Hauser L."/>
            <person name="Kyrpides N."/>
            <person name="Ivanova N."/>
            <person name="Ovchinnikova G."/>
            <person name="Pagani I."/>
            <person name="Rawat S.R."/>
            <person name="Mannisto M."/>
            <person name="Haggblom M.M."/>
            <person name="Woyke T."/>
        </authorList>
    </citation>
    <scope>NUCLEOTIDE SEQUENCE [LARGE SCALE GENOMIC DNA]</scope>
    <source>
        <strain evidence="16">MP5ACTX9</strain>
    </source>
</reference>
<evidence type="ECO:0008006" key="17">
    <source>
        <dbReference type="Google" id="ProtNLM"/>
    </source>
</evidence>
<evidence type="ECO:0000256" key="12">
    <source>
        <dbReference type="ARBA" id="ARBA00034430"/>
    </source>
</evidence>
<evidence type="ECO:0000256" key="6">
    <source>
        <dbReference type="ARBA" id="ARBA00022826"/>
    </source>
</evidence>
<evidence type="ECO:0000256" key="8">
    <source>
        <dbReference type="ARBA" id="ARBA00022989"/>
    </source>
</evidence>
<dbReference type="Pfam" id="PF06736">
    <property type="entry name" value="TMEM175"/>
    <property type="match status" value="1"/>
</dbReference>
<dbReference type="EMBL" id="CP002480">
    <property type="protein sequence ID" value="ADW70520.1"/>
    <property type="molecule type" value="Genomic_DNA"/>
</dbReference>
<evidence type="ECO:0000256" key="1">
    <source>
        <dbReference type="ARBA" id="ARBA00004141"/>
    </source>
</evidence>
<evidence type="ECO:0000256" key="2">
    <source>
        <dbReference type="ARBA" id="ARBA00006920"/>
    </source>
</evidence>
<keyword evidence="7" id="KW-0630">Potassium</keyword>
<keyword evidence="8 14" id="KW-1133">Transmembrane helix</keyword>
<comment type="similarity">
    <text evidence="2">Belongs to the TMEM175 family.</text>
</comment>
<keyword evidence="5 14" id="KW-0812">Transmembrane</keyword>
<dbReference type="PaxDb" id="1198114-AciX9_3515"/>
<evidence type="ECO:0000256" key="10">
    <source>
        <dbReference type="ARBA" id="ARBA00023136"/>
    </source>
</evidence>
<comment type="catalytic activity">
    <reaction evidence="12">
        <text>K(+)(in) = K(+)(out)</text>
        <dbReference type="Rhea" id="RHEA:29463"/>
        <dbReference type="ChEBI" id="CHEBI:29103"/>
    </reaction>
</comment>
<proteinExistence type="inferred from homology"/>
<evidence type="ECO:0000313" key="16">
    <source>
        <dbReference type="Proteomes" id="UP000000343"/>
    </source>
</evidence>
<dbReference type="PANTHER" id="PTHR31462:SF5">
    <property type="entry name" value="ENDOSOMAL_LYSOSOMAL PROTON CHANNEL TMEM175"/>
    <property type="match status" value="1"/>
</dbReference>
<dbReference type="GO" id="GO:0005267">
    <property type="term" value="F:potassium channel activity"/>
    <property type="evidence" value="ECO:0007669"/>
    <property type="project" value="UniProtKB-KW"/>
</dbReference>
<dbReference type="InterPro" id="IPR010617">
    <property type="entry name" value="TMEM175-like"/>
</dbReference>
<dbReference type="STRING" id="1198114.AciX9_3515"/>
<evidence type="ECO:0000256" key="9">
    <source>
        <dbReference type="ARBA" id="ARBA00023065"/>
    </source>
</evidence>
<feature type="transmembrane region" description="Helical" evidence="14">
    <location>
        <begin position="108"/>
        <end position="132"/>
    </location>
</feature>
<keyword evidence="4" id="KW-0633">Potassium transport</keyword>
<evidence type="ECO:0000256" key="7">
    <source>
        <dbReference type="ARBA" id="ARBA00022958"/>
    </source>
</evidence>
<dbReference type="RefSeq" id="WP_013581831.1">
    <property type="nucleotide sequence ID" value="NC_015064.1"/>
</dbReference>
<keyword evidence="16" id="KW-1185">Reference proteome</keyword>
<feature type="region of interest" description="Disordered" evidence="13">
    <location>
        <begin position="171"/>
        <end position="222"/>
    </location>
</feature>